<keyword evidence="1" id="KW-0328">Glycosyltransferase</keyword>
<dbReference type="OrthoDB" id="9809227at2"/>
<feature type="domain" description="Glycosyl transferase family 1" evidence="3">
    <location>
        <begin position="194"/>
        <end position="306"/>
    </location>
</feature>
<dbReference type="AlphaFoldDB" id="A0A212THE1"/>
<sequence>MPPAHPGHPPLRVLLVGHCRFPLRPPFTGGLESITWNLATRLADRGHEVTVFAAEGTDCGPRVTVVTPEDLGCHIRRDATWEEARPDISATFEALAAWIRRSDVQVVHNNSLNPTLPRLARTLGRPLLTTLHTPLLEPMEEAWRETPPRPGEVVAVSGATAADWAEVVDADVVLNGIDTDHWEQGPGGQGLVWFGRIVPEKGPHVAVEIAADLGLPLHLAGPVSDEEYLEKVLRPAIAASSGPGVEYHGHLDGSELPALVGGAGAALVTPQWDEPFGLVAAEAASTGTPVLALARGGLTEVVSPGIGRRLDPAGWRGDIRAAHAECLELDRSDVRAEAVERFDLERVVDDYEARYRQLLERARSTDEPGA</sequence>
<gene>
    <name evidence="5" type="ORF">SAMN05445756_1322</name>
</gene>
<dbReference type="PANTHER" id="PTHR12526:SF595">
    <property type="entry name" value="BLL5217 PROTEIN"/>
    <property type="match status" value="1"/>
</dbReference>
<dbReference type="Pfam" id="PF00534">
    <property type="entry name" value="Glycos_transf_1"/>
    <property type="match status" value="1"/>
</dbReference>
<protein>
    <submittedName>
        <fullName evidence="5">Glycosyltransferase involved in cell wall bisynthesis</fullName>
    </submittedName>
</protein>
<evidence type="ECO:0000313" key="6">
    <source>
        <dbReference type="Proteomes" id="UP000198122"/>
    </source>
</evidence>
<proteinExistence type="predicted"/>
<dbReference type="InterPro" id="IPR001296">
    <property type="entry name" value="Glyco_trans_1"/>
</dbReference>
<evidence type="ECO:0000259" key="3">
    <source>
        <dbReference type="Pfam" id="PF00534"/>
    </source>
</evidence>
<evidence type="ECO:0000256" key="2">
    <source>
        <dbReference type="ARBA" id="ARBA00022679"/>
    </source>
</evidence>
<evidence type="ECO:0000259" key="4">
    <source>
        <dbReference type="Pfam" id="PF13439"/>
    </source>
</evidence>
<dbReference type="PANTHER" id="PTHR12526">
    <property type="entry name" value="GLYCOSYLTRANSFERASE"/>
    <property type="match status" value="1"/>
</dbReference>
<keyword evidence="2 5" id="KW-0808">Transferase</keyword>
<evidence type="ECO:0000313" key="5">
    <source>
        <dbReference type="EMBL" id="SNC65413.1"/>
    </source>
</evidence>
<dbReference type="InterPro" id="IPR028098">
    <property type="entry name" value="Glyco_trans_4-like_N"/>
</dbReference>
<dbReference type="RefSeq" id="WP_159461877.1">
    <property type="nucleotide sequence ID" value="NZ_FYEZ01000001.1"/>
</dbReference>
<organism evidence="5 6">
    <name type="scientific">Kytococcus aerolatus</name>
    <dbReference type="NCBI Taxonomy" id="592308"/>
    <lineage>
        <taxon>Bacteria</taxon>
        <taxon>Bacillati</taxon>
        <taxon>Actinomycetota</taxon>
        <taxon>Actinomycetes</taxon>
        <taxon>Micrococcales</taxon>
        <taxon>Kytococcaceae</taxon>
        <taxon>Kytococcus</taxon>
    </lineage>
</organism>
<dbReference type="GO" id="GO:0016757">
    <property type="term" value="F:glycosyltransferase activity"/>
    <property type="evidence" value="ECO:0007669"/>
    <property type="project" value="UniProtKB-KW"/>
</dbReference>
<accession>A0A212THE1</accession>
<dbReference type="Pfam" id="PF13439">
    <property type="entry name" value="Glyco_transf_4"/>
    <property type="match status" value="1"/>
</dbReference>
<reference evidence="5 6" key="1">
    <citation type="submission" date="2017-06" db="EMBL/GenBank/DDBJ databases">
        <authorList>
            <person name="Kim H.J."/>
            <person name="Triplett B.A."/>
        </authorList>
    </citation>
    <scope>NUCLEOTIDE SEQUENCE [LARGE SCALE GENOMIC DNA]</scope>
    <source>
        <strain evidence="5 6">DSM 22179</strain>
    </source>
</reference>
<dbReference type="Gene3D" id="3.40.50.2000">
    <property type="entry name" value="Glycogen Phosphorylase B"/>
    <property type="match status" value="2"/>
</dbReference>
<feature type="domain" description="Glycosyltransferase subfamily 4-like N-terminal" evidence="4">
    <location>
        <begin position="29"/>
        <end position="180"/>
    </location>
</feature>
<keyword evidence="6" id="KW-1185">Reference proteome</keyword>
<dbReference type="Proteomes" id="UP000198122">
    <property type="component" value="Unassembled WGS sequence"/>
</dbReference>
<dbReference type="SUPFAM" id="SSF53756">
    <property type="entry name" value="UDP-Glycosyltransferase/glycogen phosphorylase"/>
    <property type="match status" value="1"/>
</dbReference>
<evidence type="ECO:0000256" key="1">
    <source>
        <dbReference type="ARBA" id="ARBA00022676"/>
    </source>
</evidence>
<dbReference type="EMBL" id="FYEZ01000001">
    <property type="protein sequence ID" value="SNC65413.1"/>
    <property type="molecule type" value="Genomic_DNA"/>
</dbReference>
<name>A0A212THE1_9MICO</name>